<dbReference type="EMBL" id="OZ034815">
    <property type="protein sequence ID" value="CAL1368073.1"/>
    <property type="molecule type" value="Genomic_DNA"/>
</dbReference>
<name>A0AAV2D6J9_9ROSI</name>
<keyword evidence="3" id="KW-1185">Reference proteome</keyword>
<dbReference type="AlphaFoldDB" id="A0AAV2D6J9"/>
<dbReference type="InterPro" id="IPR012340">
    <property type="entry name" value="NA-bd_OB-fold"/>
</dbReference>
<accession>A0AAV2D6J9</accession>
<evidence type="ECO:0000259" key="1">
    <source>
        <dbReference type="Pfam" id="PF02721"/>
    </source>
</evidence>
<dbReference type="SUPFAM" id="SSF50249">
    <property type="entry name" value="Nucleic acid-binding proteins"/>
    <property type="match status" value="2"/>
</dbReference>
<dbReference type="PANTHER" id="PTHR47165:SF4">
    <property type="entry name" value="OS03G0429900 PROTEIN"/>
    <property type="match status" value="1"/>
</dbReference>
<dbReference type="Proteomes" id="UP001497516">
    <property type="component" value="Chromosome 2"/>
</dbReference>
<protein>
    <recommendedName>
        <fullName evidence="1">Replication protein A 70 kDa DNA-binding subunit B/D first OB fold domain-containing protein</fullName>
    </recommendedName>
</protein>
<evidence type="ECO:0000313" key="2">
    <source>
        <dbReference type="EMBL" id="CAL1368073.1"/>
    </source>
</evidence>
<dbReference type="InterPro" id="IPR003871">
    <property type="entry name" value="RFA1B/D_OB_1st"/>
</dbReference>
<dbReference type="Gene3D" id="2.40.50.140">
    <property type="entry name" value="Nucleic acid-binding proteins"/>
    <property type="match status" value="1"/>
</dbReference>
<sequence>MAVRALADLDVQDVDCTVHVRVLRKWNIKQRGSDEIGFVNMIVTDAQSSKMEVVIHKILIPKFAPSIREGTIYKLGQFLVQRNTTAFRVTAPKFRIVLLPDSVILWDSLVDQLDNVLTIESETGAVVIFTSVYVHKYHGEYYFSTSCASKLYWNLHYPRAHSMLDFSSRGIPRKDGEICQSFIVPTSVGLLEALNVDCPIKGLTYNIAAEVTEVNAFWSDRQNAFITQLLVKDDNDCCAFLFKSNAFRSISDSIFGTELQFERSSFEVNLKLLKGKTFQFLMKPVPHFYRGWSSSLCGSENHEWLKE</sequence>
<proteinExistence type="predicted"/>
<gene>
    <name evidence="2" type="ORF">LTRI10_LOCUS11399</name>
</gene>
<reference evidence="2 3" key="1">
    <citation type="submission" date="2024-04" db="EMBL/GenBank/DDBJ databases">
        <authorList>
            <person name="Fracassetti M."/>
        </authorList>
    </citation>
    <scope>NUCLEOTIDE SEQUENCE [LARGE SCALE GENOMIC DNA]</scope>
</reference>
<dbReference type="PANTHER" id="PTHR47165">
    <property type="entry name" value="OS03G0429900 PROTEIN"/>
    <property type="match status" value="1"/>
</dbReference>
<evidence type="ECO:0000313" key="3">
    <source>
        <dbReference type="Proteomes" id="UP001497516"/>
    </source>
</evidence>
<feature type="domain" description="Replication protein A 70 kDa DNA-binding subunit B/D first OB fold" evidence="1">
    <location>
        <begin position="15"/>
        <end position="99"/>
    </location>
</feature>
<organism evidence="2 3">
    <name type="scientific">Linum trigynum</name>
    <dbReference type="NCBI Taxonomy" id="586398"/>
    <lineage>
        <taxon>Eukaryota</taxon>
        <taxon>Viridiplantae</taxon>
        <taxon>Streptophyta</taxon>
        <taxon>Embryophyta</taxon>
        <taxon>Tracheophyta</taxon>
        <taxon>Spermatophyta</taxon>
        <taxon>Magnoliopsida</taxon>
        <taxon>eudicotyledons</taxon>
        <taxon>Gunneridae</taxon>
        <taxon>Pentapetalae</taxon>
        <taxon>rosids</taxon>
        <taxon>fabids</taxon>
        <taxon>Malpighiales</taxon>
        <taxon>Linaceae</taxon>
        <taxon>Linum</taxon>
    </lineage>
</organism>
<dbReference type="CDD" id="cd04480">
    <property type="entry name" value="RPA1_DBD_A_like"/>
    <property type="match status" value="1"/>
</dbReference>
<dbReference type="Pfam" id="PF02721">
    <property type="entry name" value="DUF223"/>
    <property type="match status" value="1"/>
</dbReference>